<dbReference type="RefSeq" id="XP_044547737.1">
    <property type="nucleotide sequence ID" value="XM_044695646.1"/>
</dbReference>
<evidence type="ECO:0000256" key="11">
    <source>
        <dbReference type="PIRSR" id="PIRSR000168-1"/>
    </source>
</evidence>
<dbReference type="PANTHER" id="PTHR10909">
    <property type="entry name" value="ELECTRON TRANSPORT OXIDOREDUCTASE"/>
    <property type="match status" value="1"/>
</dbReference>
<dbReference type="InterPro" id="IPR009100">
    <property type="entry name" value="AcylCoA_DH/oxidase_NM_dom_sf"/>
</dbReference>
<keyword evidence="9" id="KW-0576">Peroxisome</keyword>
<evidence type="ECO:0000256" key="4">
    <source>
        <dbReference type="ARBA" id="ARBA00022630"/>
    </source>
</evidence>
<dbReference type="GO" id="GO:0005504">
    <property type="term" value="F:fatty acid binding"/>
    <property type="evidence" value="ECO:0007669"/>
    <property type="project" value="TreeGrafter"/>
</dbReference>
<evidence type="ECO:0000256" key="6">
    <source>
        <dbReference type="ARBA" id="ARBA00022832"/>
    </source>
</evidence>
<dbReference type="Pfam" id="PF22924">
    <property type="entry name" value="ACOX_C_alpha1"/>
    <property type="match status" value="1"/>
</dbReference>
<dbReference type="Pfam" id="PF01756">
    <property type="entry name" value="ACOX"/>
    <property type="match status" value="1"/>
</dbReference>
<dbReference type="Gene3D" id="2.40.110.10">
    <property type="entry name" value="Butyryl-CoA Dehydrogenase, subunit A, domain 2"/>
    <property type="match status" value="1"/>
</dbReference>
<dbReference type="Pfam" id="PF14749">
    <property type="entry name" value="Acyl-CoA_ox_N"/>
    <property type="match status" value="1"/>
</dbReference>
<dbReference type="EMBL" id="PYSW02000025">
    <property type="protein sequence ID" value="KAG2382058.1"/>
    <property type="molecule type" value="Genomic_DNA"/>
</dbReference>
<keyword evidence="5 10" id="KW-0274">FAD</keyword>
<evidence type="ECO:0000256" key="9">
    <source>
        <dbReference type="ARBA" id="ARBA00023140"/>
    </source>
</evidence>
<evidence type="ECO:0000256" key="1">
    <source>
        <dbReference type="ARBA" id="ARBA00001974"/>
    </source>
</evidence>
<sequence length="751" mass="84726">MMQKNTVSANRRLNVHLNHLIPNSATSSLEDHHQELPVLIEHQNCSGTAPSSQSASTHYSYATYTYPNEENDRYSSISYNYTHTFDVKKMITFLNGGRDKRTIHKFLDTPLLLKKTTNMPKEEAREVTLQQVAYLCKSGLFRISDIKKDPEGLLSRLEGTNLIETSANVKMGVQLVLFTGSILNLGTKKHHDKYLKRAENLELPGMFAMTEIEHGSNVRQLQTTATFDENTNEFILNTPNKGALKYWLGNAACHGVMATVFARLILKGKDYGVHAFLCPIRDQETGKLMPGVIAGDCGDKIGLHGIDNGFLEFTNVRVPYDNLLDRFGGIDLTTKTYKSDYENPDRRFAAVLGELITGRVTLIAGSLGARRAACMVATRYANQRCQFGPGKDLPEQPILDYKSHKIKLMPIIASCYAYEFIKRKVMKKYCRLHVEKVSDEELHEVHALAAGVKAVMSWDTQENLQTLREMCGGHAYSAYNRLGSVRDDHDVFQTFEGDNTVLIQQLGGYLLKQFGKQFKGDVIADSISYLRKEVGGLLSKRNPVITRFASKKHLRNSDFHLQAFEYRTAKLLGECAVEINSKKKKQGLFHAFNESLPKLIRLGRAYVEQVALQDFINEIEQVTDPELKHILKLCADLFALHTMVKNIGDFLDLIKRNKFSAIQNMVEWLCEELRVHAVSLVDSFGIPDFLLDAPIAKRDCGNYVAHTVEYALTRNKGNADLIGKLTTDKKVNKKQVVKNEKETTDVLEMDL</sequence>
<keyword evidence="8" id="KW-0443">Lipid metabolism</keyword>
<feature type="domain" description="Acyl-coenzyme A oxidase N-terminal" evidence="15">
    <location>
        <begin position="86"/>
        <end position="202"/>
    </location>
</feature>
<dbReference type="Proteomes" id="UP000816034">
    <property type="component" value="Unassembled WGS sequence"/>
</dbReference>
<dbReference type="GeneID" id="68098305"/>
<dbReference type="GO" id="GO:0071949">
    <property type="term" value="F:FAD binding"/>
    <property type="evidence" value="ECO:0007669"/>
    <property type="project" value="InterPro"/>
</dbReference>
<dbReference type="InterPro" id="IPR029320">
    <property type="entry name" value="Acyl-CoA_ox_N"/>
</dbReference>
<dbReference type="InterPro" id="IPR002655">
    <property type="entry name" value="Acyl-CoA_oxidase_C"/>
</dbReference>
<keyword evidence="4 10" id="KW-0285">Flavoprotein</keyword>
<dbReference type="InterPro" id="IPR012258">
    <property type="entry name" value="Acyl-CoA_oxidase"/>
</dbReference>
<evidence type="ECO:0000259" key="14">
    <source>
        <dbReference type="Pfam" id="PF02770"/>
    </source>
</evidence>
<evidence type="ECO:0000313" key="18">
    <source>
        <dbReference type="Proteomes" id="UP000816034"/>
    </source>
</evidence>
<feature type="binding site" evidence="12">
    <location>
        <position position="210"/>
    </location>
    <ligand>
        <name>FAD</name>
        <dbReference type="ChEBI" id="CHEBI:57692"/>
    </ligand>
</feature>
<evidence type="ECO:0000256" key="7">
    <source>
        <dbReference type="ARBA" id="ARBA00023002"/>
    </source>
</evidence>
<dbReference type="FunFam" id="1.20.140.10:FF:000010">
    <property type="entry name" value="Acyl-coenzyme A oxidase"/>
    <property type="match status" value="1"/>
</dbReference>
<dbReference type="InterPro" id="IPR006091">
    <property type="entry name" value="Acyl-CoA_Oxase/DH_mid-dom"/>
</dbReference>
<proteinExistence type="inferred from homology"/>
<dbReference type="SUPFAM" id="SSF47203">
    <property type="entry name" value="Acyl-CoA dehydrogenase C-terminal domain-like"/>
    <property type="match status" value="2"/>
</dbReference>
<dbReference type="GO" id="GO:0033540">
    <property type="term" value="P:fatty acid beta-oxidation using acyl-CoA oxidase"/>
    <property type="evidence" value="ECO:0007669"/>
    <property type="project" value="TreeGrafter"/>
</dbReference>
<dbReference type="InterPro" id="IPR046373">
    <property type="entry name" value="Acyl-CoA_Oxase/DH_mid-dom_sf"/>
</dbReference>
<comment type="subcellular location">
    <subcellularLocation>
        <location evidence="2">Peroxisome</location>
    </subcellularLocation>
</comment>
<accession>A0AA88GP87</accession>
<comment type="cofactor">
    <cofactor evidence="1">
        <name>FAD</name>
        <dbReference type="ChEBI" id="CHEBI:57692"/>
    </cofactor>
</comment>
<reference evidence="17 18" key="1">
    <citation type="journal article" date="2018" name="BMC Genomics">
        <title>The genome of Naegleria lovaniensis, the basis for a comparative approach to unravel pathogenicity factors of the human pathogenic amoeba N. fowleri.</title>
        <authorList>
            <person name="Liechti N."/>
            <person name="Schurch N."/>
            <person name="Bruggmann R."/>
            <person name="Wittwer M."/>
        </authorList>
    </citation>
    <scope>NUCLEOTIDE SEQUENCE [LARGE SCALE GENOMIC DNA]</scope>
    <source>
        <strain evidence="17 18">ATCC 30569</strain>
    </source>
</reference>
<comment type="caution">
    <text evidence="17">The sequence shown here is derived from an EMBL/GenBank/DDBJ whole genome shotgun (WGS) entry which is preliminary data.</text>
</comment>
<evidence type="ECO:0000259" key="16">
    <source>
        <dbReference type="Pfam" id="PF22924"/>
    </source>
</evidence>
<dbReference type="PANTHER" id="PTHR10909:SF378">
    <property type="entry name" value="ACYL-COENZYME A OXIDASE"/>
    <property type="match status" value="1"/>
</dbReference>
<evidence type="ECO:0000256" key="2">
    <source>
        <dbReference type="ARBA" id="ARBA00004275"/>
    </source>
</evidence>
<dbReference type="PIRSF" id="PIRSF000168">
    <property type="entry name" value="Acyl-CoA_oxidase"/>
    <property type="match status" value="1"/>
</dbReference>
<feature type="active site" description="Proton acceptor" evidence="11">
    <location>
        <position position="496"/>
    </location>
</feature>
<dbReference type="SUPFAM" id="SSF56645">
    <property type="entry name" value="Acyl-CoA dehydrogenase NM domain-like"/>
    <property type="match status" value="1"/>
</dbReference>
<dbReference type="GO" id="GO:0055088">
    <property type="term" value="P:lipid homeostasis"/>
    <property type="evidence" value="ECO:0007669"/>
    <property type="project" value="TreeGrafter"/>
</dbReference>
<feature type="domain" description="Acyl-CoA oxidase/dehydrogenase middle" evidence="14">
    <location>
        <begin position="207"/>
        <end position="316"/>
    </location>
</feature>
<protein>
    <recommendedName>
        <fullName evidence="10">Acyl-coenzyme A oxidase</fullName>
    </recommendedName>
</protein>
<dbReference type="InterPro" id="IPR036250">
    <property type="entry name" value="AcylCo_DH-like_C"/>
</dbReference>
<dbReference type="FunFam" id="1.20.140.10:FF:000007">
    <property type="entry name" value="Acyl-coenzyme A oxidase"/>
    <property type="match status" value="1"/>
</dbReference>
<keyword evidence="6" id="KW-0276">Fatty acid metabolism</keyword>
<dbReference type="Pfam" id="PF02770">
    <property type="entry name" value="Acyl-CoA_dh_M"/>
    <property type="match status" value="1"/>
</dbReference>
<dbReference type="GO" id="GO:0003997">
    <property type="term" value="F:acyl-CoA oxidase activity"/>
    <property type="evidence" value="ECO:0007669"/>
    <property type="project" value="InterPro"/>
</dbReference>
<dbReference type="GO" id="GO:0005777">
    <property type="term" value="C:peroxisome"/>
    <property type="evidence" value="ECO:0007669"/>
    <property type="project" value="UniProtKB-SubCell"/>
</dbReference>
<name>A0AA88GP87_NAELO</name>
<keyword evidence="7" id="KW-0560">Oxidoreductase</keyword>
<comment type="similarity">
    <text evidence="3 10">Belongs to the acyl-CoA oxidase family.</text>
</comment>
<dbReference type="AlphaFoldDB" id="A0AA88GP87"/>
<evidence type="ECO:0000313" key="17">
    <source>
        <dbReference type="EMBL" id="KAG2382058.1"/>
    </source>
</evidence>
<evidence type="ECO:0000259" key="15">
    <source>
        <dbReference type="Pfam" id="PF14749"/>
    </source>
</evidence>
<evidence type="ECO:0000256" key="3">
    <source>
        <dbReference type="ARBA" id="ARBA00006288"/>
    </source>
</evidence>
<keyword evidence="18" id="KW-1185">Reference proteome</keyword>
<dbReference type="InterPro" id="IPR055060">
    <property type="entry name" value="ACOX_C_alpha1"/>
</dbReference>
<feature type="domain" description="Acyl-CoA oxidase C-alpha1" evidence="16">
    <location>
        <begin position="353"/>
        <end position="511"/>
    </location>
</feature>
<organism evidence="17 18">
    <name type="scientific">Naegleria lovaniensis</name>
    <name type="common">Amoeba</name>
    <dbReference type="NCBI Taxonomy" id="51637"/>
    <lineage>
        <taxon>Eukaryota</taxon>
        <taxon>Discoba</taxon>
        <taxon>Heterolobosea</taxon>
        <taxon>Tetramitia</taxon>
        <taxon>Eutetramitia</taxon>
        <taxon>Vahlkampfiidae</taxon>
        <taxon>Naegleria</taxon>
    </lineage>
</organism>
<feature type="binding site" evidence="12">
    <location>
        <position position="249"/>
    </location>
    <ligand>
        <name>FAD</name>
        <dbReference type="ChEBI" id="CHEBI:57692"/>
    </ligand>
</feature>
<evidence type="ECO:0000256" key="12">
    <source>
        <dbReference type="PIRSR" id="PIRSR000168-2"/>
    </source>
</evidence>
<evidence type="ECO:0000256" key="5">
    <source>
        <dbReference type="ARBA" id="ARBA00022827"/>
    </source>
</evidence>
<feature type="domain" description="Acyl-CoA oxidase C-terminal" evidence="13">
    <location>
        <begin position="560"/>
        <end position="713"/>
    </location>
</feature>
<dbReference type="Gene3D" id="1.20.140.10">
    <property type="entry name" value="Butyryl-CoA Dehydrogenase, subunit A, domain 3"/>
    <property type="match status" value="2"/>
</dbReference>
<evidence type="ECO:0000256" key="10">
    <source>
        <dbReference type="PIRNR" id="PIRNR000168"/>
    </source>
</evidence>
<evidence type="ECO:0000259" key="13">
    <source>
        <dbReference type="Pfam" id="PF01756"/>
    </source>
</evidence>
<evidence type="ECO:0000256" key="8">
    <source>
        <dbReference type="ARBA" id="ARBA00023098"/>
    </source>
</evidence>
<dbReference type="FunFam" id="2.40.110.10:FF:000005">
    <property type="entry name" value="Acyl-coenzyme A oxidase"/>
    <property type="match status" value="1"/>
</dbReference>
<gene>
    <name evidence="17" type="ORF">C9374_005850</name>
</gene>